<evidence type="ECO:0000256" key="1">
    <source>
        <dbReference type="SAM" id="Phobius"/>
    </source>
</evidence>
<feature type="transmembrane region" description="Helical" evidence="1">
    <location>
        <begin position="48"/>
        <end position="69"/>
    </location>
</feature>
<reference evidence="3" key="1">
    <citation type="journal article" date="2019" name="Int. J. Syst. Evol. Microbiol.">
        <title>The Global Catalogue of Microorganisms (GCM) 10K type strain sequencing project: providing services to taxonomists for standard genome sequencing and annotation.</title>
        <authorList>
            <consortium name="The Broad Institute Genomics Platform"/>
            <consortium name="The Broad Institute Genome Sequencing Center for Infectious Disease"/>
            <person name="Wu L."/>
            <person name="Ma J."/>
        </authorList>
    </citation>
    <scope>NUCLEOTIDE SEQUENCE [LARGE SCALE GENOMIC DNA]</scope>
    <source>
        <strain evidence="3">JCM 16898</strain>
    </source>
</reference>
<keyword evidence="1" id="KW-1133">Transmembrane helix</keyword>
<feature type="transmembrane region" description="Helical" evidence="1">
    <location>
        <begin position="141"/>
        <end position="162"/>
    </location>
</feature>
<feature type="transmembrane region" description="Helical" evidence="1">
    <location>
        <begin position="100"/>
        <end position="121"/>
    </location>
</feature>
<keyword evidence="1" id="KW-0812">Transmembrane</keyword>
<dbReference type="InterPro" id="IPR034804">
    <property type="entry name" value="SQR/QFR_C/D"/>
</dbReference>
<organism evidence="2 3">
    <name type="scientific">Amycolatopsis ultiminotia</name>
    <dbReference type="NCBI Taxonomy" id="543629"/>
    <lineage>
        <taxon>Bacteria</taxon>
        <taxon>Bacillati</taxon>
        <taxon>Actinomycetota</taxon>
        <taxon>Actinomycetes</taxon>
        <taxon>Pseudonocardiales</taxon>
        <taxon>Pseudonocardiaceae</taxon>
        <taxon>Amycolatopsis</taxon>
    </lineage>
</organism>
<evidence type="ECO:0000313" key="3">
    <source>
        <dbReference type="Proteomes" id="UP001500689"/>
    </source>
</evidence>
<protein>
    <submittedName>
        <fullName evidence="2">Succinate dehydrogenase cytochrome b subunit</fullName>
    </submittedName>
</protein>
<dbReference type="EMBL" id="BAAAZN010000012">
    <property type="protein sequence ID" value="GAA3562715.1"/>
    <property type="molecule type" value="Genomic_DNA"/>
</dbReference>
<feature type="transmembrane region" description="Helical" evidence="1">
    <location>
        <begin position="183"/>
        <end position="207"/>
    </location>
</feature>
<sequence>MAVTGLVLVAFLFVHMAGNLKIFFGPGDFDHYAGWLRTIGEPVLHNSWYLWAQRAVLLIALVLHITAAVQLSKRDRRARPVKYAHGQRPRASFATHTMRWGGATLAVYVVWHILDLTVGVANQDFREGQPYHNVVADFQVWWVNLIYFVALLMLGLHINHGFWSAAQTLGITGAARGRTLKTVGTVLAVVLTGGFLIVPIAVMAGWVA</sequence>
<dbReference type="Gene3D" id="1.20.1300.10">
    <property type="entry name" value="Fumarate reductase/succinate dehydrogenase, transmembrane subunit"/>
    <property type="match status" value="1"/>
</dbReference>
<dbReference type="SUPFAM" id="SSF81343">
    <property type="entry name" value="Fumarate reductase respiratory complex transmembrane subunits"/>
    <property type="match status" value="1"/>
</dbReference>
<dbReference type="InterPro" id="IPR011138">
    <property type="entry name" value="Cytochrome_b-558"/>
</dbReference>
<proteinExistence type="predicted"/>
<dbReference type="CDD" id="cd03498">
    <property type="entry name" value="SQR_TypeB_2_TM"/>
    <property type="match status" value="1"/>
</dbReference>
<dbReference type="NCBIfam" id="TIGR02046">
    <property type="entry name" value="sdhC_b558_fam"/>
    <property type="match status" value="1"/>
</dbReference>
<gene>
    <name evidence="2" type="ORF">GCM10022222_53020</name>
</gene>
<comment type="caution">
    <text evidence="2">The sequence shown here is derived from an EMBL/GenBank/DDBJ whole genome shotgun (WGS) entry which is preliminary data.</text>
</comment>
<accession>A0ABP6X9W0</accession>
<name>A0ABP6X9W0_9PSEU</name>
<evidence type="ECO:0000313" key="2">
    <source>
        <dbReference type="EMBL" id="GAA3562715.1"/>
    </source>
</evidence>
<keyword evidence="3" id="KW-1185">Reference proteome</keyword>
<dbReference type="Proteomes" id="UP001500689">
    <property type="component" value="Unassembled WGS sequence"/>
</dbReference>
<keyword evidence="1" id="KW-0472">Membrane</keyword>